<evidence type="ECO:0000256" key="2">
    <source>
        <dbReference type="ARBA" id="ARBA00022487"/>
    </source>
</evidence>
<dbReference type="PANTHER" id="PTHR33630:SF9">
    <property type="entry name" value="CUTINASE 4"/>
    <property type="match status" value="1"/>
</dbReference>
<dbReference type="EMBL" id="JNFP01000058">
    <property type="protein sequence ID" value="KIA60833.1"/>
    <property type="molecule type" value="Genomic_DNA"/>
</dbReference>
<evidence type="ECO:0000256" key="3">
    <source>
        <dbReference type="ARBA" id="ARBA00022801"/>
    </source>
</evidence>
<name>A0ABR4Z695_9NOCA</name>
<organism evidence="6 7">
    <name type="scientific">Nocardia vulneris</name>
    <dbReference type="NCBI Taxonomy" id="1141657"/>
    <lineage>
        <taxon>Bacteria</taxon>
        <taxon>Bacillati</taxon>
        <taxon>Actinomycetota</taxon>
        <taxon>Actinomycetes</taxon>
        <taxon>Mycobacteriales</taxon>
        <taxon>Nocardiaceae</taxon>
        <taxon>Nocardia</taxon>
    </lineage>
</organism>
<evidence type="ECO:0000313" key="7">
    <source>
        <dbReference type="Proteomes" id="UP000031364"/>
    </source>
</evidence>
<keyword evidence="4" id="KW-1015">Disulfide bond</keyword>
<reference evidence="6 7" key="1">
    <citation type="journal article" date="2014" name="Int. J. Syst. Evol. Microbiol.">
        <title>Nocardia vulneris sp. nov., isolated from wounds of human patients in North America.</title>
        <authorList>
            <person name="Lasker B.A."/>
            <person name="Bell M."/>
            <person name="Klenk H.P."/>
            <person name="Sproer C."/>
            <person name="Schumann C."/>
            <person name="Schumann P."/>
            <person name="Brown J.M."/>
        </authorList>
    </citation>
    <scope>NUCLEOTIDE SEQUENCE [LARGE SCALE GENOMIC DNA]</scope>
    <source>
        <strain evidence="6 7">W9851</strain>
    </source>
</reference>
<dbReference type="RefSeq" id="WP_043679051.1">
    <property type="nucleotide sequence ID" value="NZ_BDCI01000048.1"/>
</dbReference>
<evidence type="ECO:0000256" key="1">
    <source>
        <dbReference type="ARBA" id="ARBA00007534"/>
    </source>
</evidence>
<feature type="compositionally biased region" description="Low complexity" evidence="5">
    <location>
        <begin position="122"/>
        <end position="136"/>
    </location>
</feature>
<keyword evidence="3" id="KW-0378">Hydrolase</keyword>
<dbReference type="SUPFAM" id="SSF53474">
    <property type="entry name" value="alpha/beta-Hydrolases"/>
    <property type="match status" value="1"/>
</dbReference>
<dbReference type="InterPro" id="IPR000675">
    <property type="entry name" value="Cutinase/axe"/>
</dbReference>
<dbReference type="Pfam" id="PF01083">
    <property type="entry name" value="Cutinase"/>
    <property type="match status" value="1"/>
</dbReference>
<protein>
    <recommendedName>
        <fullName evidence="8">Cutinase</fullName>
    </recommendedName>
</protein>
<dbReference type="PANTHER" id="PTHR33630">
    <property type="entry name" value="CUTINASE RV1984C-RELATED-RELATED"/>
    <property type="match status" value="1"/>
</dbReference>
<sequence>MLVPGTSETSATANSAQPAGLLAGVGAGLAARYGDDIAVRYLPYAAAPAPYRASQSGGVAGLTSLLGGLCDSTQVVLAGYSQGADIVGDVTSAIGHGRGPISAARVLAVGLLSDPRRDPDTPQLGAPAPGQGIAGPRAEDFGELAGRVRTHCAPGDLYCSTSPETSPALSAIGRAFTGTAALGTDSTSSDSAATTASGLIASSVTRQVVIVLGGLAGFAANLPTIVDDLAQLPNRVLAGDIAGAHQLAGDLNTQFEPLVTMAGKVDLHLVAQALSMAAPLDSSGTTATAAQIVDILARVDIARVARDAGIAQELTWRAVSKVSSGDPLGAGLEMIGLIPVAADLAGVAAVALTGEGGAQLAGLAQSFTTTTPSSPEAGAALAELAREGGDAARFYGGGVHQTGYHDAVTILLNWLTSQIDTAR</sequence>
<dbReference type="SMART" id="SM01110">
    <property type="entry name" value="Cutinase"/>
    <property type="match status" value="1"/>
</dbReference>
<dbReference type="Proteomes" id="UP000031364">
    <property type="component" value="Unassembled WGS sequence"/>
</dbReference>
<comment type="similarity">
    <text evidence="1">Belongs to the cutinase family.</text>
</comment>
<evidence type="ECO:0008006" key="8">
    <source>
        <dbReference type="Google" id="ProtNLM"/>
    </source>
</evidence>
<feature type="region of interest" description="Disordered" evidence="5">
    <location>
        <begin position="115"/>
        <end position="136"/>
    </location>
</feature>
<evidence type="ECO:0000313" key="6">
    <source>
        <dbReference type="EMBL" id="KIA60833.1"/>
    </source>
</evidence>
<gene>
    <name evidence="6" type="ORF">FG87_34680</name>
</gene>
<accession>A0ABR4Z695</accession>
<keyword evidence="2" id="KW-0719">Serine esterase</keyword>
<evidence type="ECO:0000256" key="4">
    <source>
        <dbReference type="ARBA" id="ARBA00023157"/>
    </source>
</evidence>
<dbReference type="InterPro" id="IPR029058">
    <property type="entry name" value="AB_hydrolase_fold"/>
</dbReference>
<proteinExistence type="inferred from homology"/>
<keyword evidence="7" id="KW-1185">Reference proteome</keyword>
<comment type="caution">
    <text evidence="6">The sequence shown here is derived from an EMBL/GenBank/DDBJ whole genome shotgun (WGS) entry which is preliminary data.</text>
</comment>
<evidence type="ECO:0000256" key="5">
    <source>
        <dbReference type="SAM" id="MobiDB-lite"/>
    </source>
</evidence>
<dbReference type="Gene3D" id="3.40.50.1820">
    <property type="entry name" value="alpha/beta hydrolase"/>
    <property type="match status" value="1"/>
</dbReference>